<dbReference type="SMART" id="SM00347">
    <property type="entry name" value="HTH_MARR"/>
    <property type="match status" value="1"/>
</dbReference>
<dbReference type="InterPro" id="IPR039422">
    <property type="entry name" value="MarR/SlyA-like"/>
</dbReference>
<dbReference type="InterPro" id="IPR036388">
    <property type="entry name" value="WH-like_DNA-bd_sf"/>
</dbReference>
<feature type="domain" description="HTH marR-type" evidence="1">
    <location>
        <begin position="1"/>
        <end position="153"/>
    </location>
</feature>
<dbReference type="PRINTS" id="PR00598">
    <property type="entry name" value="HTHMARR"/>
</dbReference>
<dbReference type="Gene3D" id="1.10.10.10">
    <property type="entry name" value="Winged helix-like DNA-binding domain superfamily/Winged helix DNA-binding domain"/>
    <property type="match status" value="1"/>
</dbReference>
<protein>
    <submittedName>
        <fullName evidence="2">MarR family transcriptional regulator</fullName>
    </submittedName>
</protein>
<evidence type="ECO:0000259" key="1">
    <source>
        <dbReference type="PROSITE" id="PS50995"/>
    </source>
</evidence>
<evidence type="ECO:0000313" key="3">
    <source>
        <dbReference type="Proteomes" id="UP001056035"/>
    </source>
</evidence>
<proteinExistence type="predicted"/>
<gene>
    <name evidence="2" type="ORF">NBH00_15270</name>
</gene>
<accession>A0ABY5DPL3</accession>
<dbReference type="Pfam" id="PF01047">
    <property type="entry name" value="MarR"/>
    <property type="match status" value="1"/>
</dbReference>
<name>A0ABY5DPL3_9ACTN</name>
<dbReference type="RefSeq" id="WP_254569452.1">
    <property type="nucleotide sequence ID" value="NZ_CP098502.1"/>
</dbReference>
<dbReference type="EMBL" id="CP098502">
    <property type="protein sequence ID" value="UTI62717.1"/>
    <property type="molecule type" value="Genomic_DNA"/>
</dbReference>
<organism evidence="2 3">
    <name type="scientific">Paraconexibacter antarcticus</name>
    <dbReference type="NCBI Taxonomy" id="2949664"/>
    <lineage>
        <taxon>Bacteria</taxon>
        <taxon>Bacillati</taxon>
        <taxon>Actinomycetota</taxon>
        <taxon>Thermoleophilia</taxon>
        <taxon>Solirubrobacterales</taxon>
        <taxon>Paraconexibacteraceae</taxon>
        <taxon>Paraconexibacter</taxon>
    </lineage>
</organism>
<dbReference type="Proteomes" id="UP001056035">
    <property type="component" value="Chromosome"/>
</dbReference>
<reference evidence="2 3" key="1">
    <citation type="submission" date="2022-06" db="EMBL/GenBank/DDBJ databases">
        <title>Paraconexibacter antarcticus.</title>
        <authorList>
            <person name="Kim C.S."/>
        </authorList>
    </citation>
    <scope>NUCLEOTIDE SEQUENCE [LARGE SCALE GENOMIC DNA]</scope>
    <source>
        <strain evidence="2 3">02-257</strain>
    </source>
</reference>
<evidence type="ECO:0000313" key="2">
    <source>
        <dbReference type="EMBL" id="UTI62717.1"/>
    </source>
</evidence>
<dbReference type="PANTHER" id="PTHR33164:SF43">
    <property type="entry name" value="HTH-TYPE TRANSCRIPTIONAL REPRESSOR YETL"/>
    <property type="match status" value="1"/>
</dbReference>
<dbReference type="PROSITE" id="PS50995">
    <property type="entry name" value="HTH_MARR_2"/>
    <property type="match status" value="1"/>
</dbReference>
<keyword evidence="3" id="KW-1185">Reference proteome</keyword>
<dbReference type="SUPFAM" id="SSF46785">
    <property type="entry name" value="Winged helix' DNA-binding domain"/>
    <property type="match status" value="1"/>
</dbReference>
<dbReference type="InterPro" id="IPR036390">
    <property type="entry name" value="WH_DNA-bd_sf"/>
</dbReference>
<dbReference type="InterPro" id="IPR000835">
    <property type="entry name" value="HTH_MarR-typ"/>
</dbReference>
<sequence>MVRKVRVTMLFGGATPPEPMGHLTGFLLNVVAARSREAFANGLADLGLRPPQFALLTMIEASPGLAQQDLVAATGIDPSSMVAMLDALEHAGLAERRPHPEDRRKRALHLTEAGAARLAEAREVVAAIRPSVFGALDDTEFAELHRLVRKLTGYAD</sequence>
<dbReference type="PANTHER" id="PTHR33164">
    <property type="entry name" value="TRANSCRIPTIONAL REGULATOR, MARR FAMILY"/>
    <property type="match status" value="1"/>
</dbReference>